<evidence type="ECO:0000256" key="1">
    <source>
        <dbReference type="SAM" id="MobiDB-lite"/>
    </source>
</evidence>
<feature type="signal peptide" evidence="2">
    <location>
        <begin position="1"/>
        <end position="22"/>
    </location>
</feature>
<protein>
    <submittedName>
        <fullName evidence="3">Uncharacterized protein</fullName>
    </submittedName>
</protein>
<feature type="chain" id="PRO_5045068665" evidence="2">
    <location>
        <begin position="23"/>
        <end position="140"/>
    </location>
</feature>
<sequence>MKRSLPLLMAVLMAAASAAAGATFDLQYHPPEAADRKAGNAAQPLKPVPRHQIWNAEKLAQDNQRAEGEEQAQALADYQRQRQRAHILGEQRERIRRHPNSTRPAARDYLVNCMPPGDRGSLKWDDEGRDPSLCGRINWD</sequence>
<dbReference type="Proteomes" id="UP000430368">
    <property type="component" value="Chromosome"/>
</dbReference>
<evidence type="ECO:0000313" key="4">
    <source>
        <dbReference type="Proteomes" id="UP000430368"/>
    </source>
</evidence>
<evidence type="ECO:0000313" key="3">
    <source>
        <dbReference type="EMBL" id="QHA89130.1"/>
    </source>
</evidence>
<keyword evidence="2" id="KW-0732">Signal</keyword>
<feature type="region of interest" description="Disordered" evidence="1">
    <location>
        <begin position="61"/>
        <end position="129"/>
    </location>
</feature>
<feature type="compositionally biased region" description="Basic and acidic residues" evidence="1">
    <location>
        <begin position="120"/>
        <end position="129"/>
    </location>
</feature>
<keyword evidence="4" id="KW-1185">Reference proteome</keyword>
<accession>A0ABX6GS72</accession>
<dbReference type="EMBL" id="CP041764">
    <property type="protein sequence ID" value="QHA89130.1"/>
    <property type="molecule type" value="Genomic_DNA"/>
</dbReference>
<reference evidence="3 4" key="1">
    <citation type="submission" date="2019-07" db="EMBL/GenBank/DDBJ databases">
        <title>Serratia dokdonensis sp. nov., an elicitor of systemic resistance in Nicotiana Tabacum.</title>
        <authorList>
            <person name="Son J.-S."/>
            <person name="Hwang Y.-J."/>
            <person name="Lee S.-Y."/>
            <person name="Ghim S.-Y."/>
        </authorList>
    </citation>
    <scope>NUCLEOTIDE SEQUENCE [LARGE SCALE GENOMIC DNA]</scope>
    <source>
        <strain evidence="3 4">KUDC3025</strain>
    </source>
</reference>
<evidence type="ECO:0000256" key="2">
    <source>
        <dbReference type="SAM" id="SignalP"/>
    </source>
</evidence>
<proteinExistence type="predicted"/>
<organism evidence="3 4">
    <name type="scientific">Serratia rhizosphaerae</name>
    <dbReference type="NCBI Taxonomy" id="2597702"/>
    <lineage>
        <taxon>Bacteria</taxon>
        <taxon>Pseudomonadati</taxon>
        <taxon>Pseudomonadota</taxon>
        <taxon>Gammaproteobacteria</taxon>
        <taxon>Enterobacterales</taxon>
        <taxon>Yersiniaceae</taxon>
        <taxon>Serratia</taxon>
    </lineage>
</organism>
<name>A0ABX6GS72_9GAMM</name>
<dbReference type="RefSeq" id="WP_160030816.1">
    <property type="nucleotide sequence ID" value="NZ_CP041764.1"/>
</dbReference>
<gene>
    <name evidence="3" type="ORF">FO014_20245</name>
</gene>